<feature type="region of interest" description="Disordered" evidence="1">
    <location>
        <begin position="303"/>
        <end position="379"/>
    </location>
</feature>
<dbReference type="AlphaFoldDB" id="A0A9K3PTN9"/>
<dbReference type="PROSITE" id="PS50127">
    <property type="entry name" value="UBC_2"/>
    <property type="match status" value="1"/>
</dbReference>
<accession>A0A9K3PTN9</accession>
<name>A0A9K3PTN9_9STRA</name>
<evidence type="ECO:0000256" key="2">
    <source>
        <dbReference type="SAM" id="Phobius"/>
    </source>
</evidence>
<feature type="region of interest" description="Disordered" evidence="1">
    <location>
        <begin position="31"/>
        <end position="64"/>
    </location>
</feature>
<keyword evidence="2" id="KW-0812">Transmembrane</keyword>
<gene>
    <name evidence="4" type="ORF">IV203_015866</name>
</gene>
<feature type="transmembrane region" description="Helical" evidence="2">
    <location>
        <begin position="389"/>
        <end position="415"/>
    </location>
</feature>
<comment type="caution">
    <text evidence="4">The sequence shown here is derived from an EMBL/GenBank/DDBJ whole genome shotgun (WGS) entry which is preliminary data.</text>
</comment>
<keyword evidence="2" id="KW-1133">Transmembrane helix</keyword>
<evidence type="ECO:0000313" key="5">
    <source>
        <dbReference type="Proteomes" id="UP000693970"/>
    </source>
</evidence>
<proteinExistence type="predicted"/>
<sequence>MVSSSRPKRVFPIPWTIFFVLWITRMNGVVSKRNGSSSSSRSGNNRSGNNKYPVGSGTPIMSSQASSSLHRIRKEYKDSVAMGIAYDWVNQKRILPSKKKRSKNKSTSSTTTTTTSTTEAEAPSSVVEDHSISQMFCLGPLTSNLRHWHFSFRGAGHIFGKGIYHGRIVLPKDYPLSPPKVQLWTPSGRFQPGVDICLSASSYHPESWTAKWTIFGLVNALRLHMLQPPMEIGGMTSSLDQMEAFARSSRTFRAHWYAGDTKIVVSHAKLLQEGILSIDEEEEDEENQEDVVVAAAAATNDIRDADNVSSESIPMDPIDQDDVDNDDKENLSSNKFHENHNKEQKGMDTTFDTKRKHNKKSKGQPPETNVKKYNVQESHRRSLARRQHVLLLSISELLTSPKLLLLSLFVLVILYRNK</sequence>
<dbReference type="Pfam" id="PF00179">
    <property type="entry name" value="UQ_con"/>
    <property type="match status" value="1"/>
</dbReference>
<reference evidence="4" key="1">
    <citation type="journal article" date="2021" name="Sci. Rep.">
        <title>Diploid genomic architecture of Nitzschia inconspicua, an elite biomass production diatom.</title>
        <authorList>
            <person name="Oliver A."/>
            <person name="Podell S."/>
            <person name="Pinowska A."/>
            <person name="Traller J.C."/>
            <person name="Smith S.R."/>
            <person name="McClure R."/>
            <person name="Beliaev A."/>
            <person name="Bohutskyi P."/>
            <person name="Hill E.A."/>
            <person name="Rabines A."/>
            <person name="Zheng H."/>
            <person name="Allen L.Z."/>
            <person name="Kuo A."/>
            <person name="Grigoriev I.V."/>
            <person name="Allen A.E."/>
            <person name="Hazlebeck D."/>
            <person name="Allen E.E."/>
        </authorList>
    </citation>
    <scope>NUCLEOTIDE SEQUENCE</scope>
    <source>
        <strain evidence="4">Hildebrandi</strain>
    </source>
</reference>
<feature type="domain" description="UBC core" evidence="3">
    <location>
        <begin position="115"/>
        <end position="263"/>
    </location>
</feature>
<dbReference type="InterPro" id="IPR000608">
    <property type="entry name" value="UBC"/>
</dbReference>
<protein>
    <submittedName>
        <fullName evidence="4">Ubiquitin-conjugating enzyme</fullName>
    </submittedName>
</protein>
<feature type="compositionally biased region" description="Acidic residues" evidence="1">
    <location>
        <begin position="318"/>
        <end position="327"/>
    </location>
</feature>
<keyword evidence="5" id="KW-1185">Reference proteome</keyword>
<dbReference type="SMART" id="SM00212">
    <property type="entry name" value="UBCc"/>
    <property type="match status" value="1"/>
</dbReference>
<reference evidence="4" key="2">
    <citation type="submission" date="2021-04" db="EMBL/GenBank/DDBJ databases">
        <authorList>
            <person name="Podell S."/>
        </authorList>
    </citation>
    <scope>NUCLEOTIDE SEQUENCE</scope>
    <source>
        <strain evidence="4">Hildebrandi</strain>
    </source>
</reference>
<evidence type="ECO:0000259" key="3">
    <source>
        <dbReference type="PROSITE" id="PS50127"/>
    </source>
</evidence>
<dbReference type="OrthoDB" id="1158011at2759"/>
<evidence type="ECO:0000256" key="1">
    <source>
        <dbReference type="SAM" id="MobiDB-lite"/>
    </source>
</evidence>
<feature type="compositionally biased region" description="Basic and acidic residues" evidence="1">
    <location>
        <begin position="335"/>
        <end position="346"/>
    </location>
</feature>
<organism evidence="4 5">
    <name type="scientific">Nitzschia inconspicua</name>
    <dbReference type="NCBI Taxonomy" id="303405"/>
    <lineage>
        <taxon>Eukaryota</taxon>
        <taxon>Sar</taxon>
        <taxon>Stramenopiles</taxon>
        <taxon>Ochrophyta</taxon>
        <taxon>Bacillariophyta</taxon>
        <taxon>Bacillariophyceae</taxon>
        <taxon>Bacillariophycidae</taxon>
        <taxon>Bacillariales</taxon>
        <taxon>Bacillariaceae</taxon>
        <taxon>Nitzschia</taxon>
    </lineage>
</organism>
<feature type="region of interest" description="Disordered" evidence="1">
    <location>
        <begin position="97"/>
        <end position="126"/>
    </location>
</feature>
<feature type="compositionally biased region" description="Low complexity" evidence="1">
    <location>
        <begin position="31"/>
        <end position="51"/>
    </location>
</feature>
<keyword evidence="2" id="KW-0472">Membrane</keyword>
<evidence type="ECO:0000313" key="4">
    <source>
        <dbReference type="EMBL" id="KAG7359277.1"/>
    </source>
</evidence>
<dbReference type="Proteomes" id="UP000693970">
    <property type="component" value="Unassembled WGS sequence"/>
</dbReference>
<feature type="compositionally biased region" description="Low complexity" evidence="1">
    <location>
        <begin position="105"/>
        <end position="118"/>
    </location>
</feature>
<dbReference type="EMBL" id="JAGRRH010000014">
    <property type="protein sequence ID" value="KAG7359277.1"/>
    <property type="molecule type" value="Genomic_DNA"/>
</dbReference>